<name>A0A229S393_9PSEU</name>
<sequence length="62" mass="6434">MTTGAAGAFAAIARAVKASFTTLRVGKETFTDPDPRSAATTTRTESHLAYPSKSVMSTLDGL</sequence>
<keyword evidence="3" id="KW-1185">Reference proteome</keyword>
<accession>A0A229S393</accession>
<reference evidence="2 3" key="1">
    <citation type="submission" date="2017-07" db="EMBL/GenBank/DDBJ databases">
        <title>Amycolatopsis thailandensis Genome sequencing and assembly.</title>
        <authorList>
            <person name="Kaur N."/>
            <person name="Mayilraj S."/>
        </authorList>
    </citation>
    <scope>NUCLEOTIDE SEQUENCE [LARGE SCALE GENOMIC DNA]</scope>
    <source>
        <strain evidence="2 3">JCM 16380</strain>
    </source>
</reference>
<comment type="caution">
    <text evidence="2">The sequence shown here is derived from an EMBL/GenBank/DDBJ whole genome shotgun (WGS) entry which is preliminary data.</text>
</comment>
<dbReference type="EMBL" id="NMQT01000075">
    <property type="protein sequence ID" value="OXM53378.1"/>
    <property type="molecule type" value="Genomic_DNA"/>
</dbReference>
<proteinExistence type="predicted"/>
<evidence type="ECO:0000256" key="1">
    <source>
        <dbReference type="SAM" id="MobiDB-lite"/>
    </source>
</evidence>
<evidence type="ECO:0000313" key="2">
    <source>
        <dbReference type="EMBL" id="OXM53378.1"/>
    </source>
</evidence>
<dbReference type="Proteomes" id="UP000215223">
    <property type="component" value="Unassembled WGS sequence"/>
</dbReference>
<protein>
    <submittedName>
        <fullName evidence="2">Uncharacterized protein</fullName>
    </submittedName>
</protein>
<organism evidence="2 3">
    <name type="scientific">Amycolatopsis thailandensis</name>
    <dbReference type="NCBI Taxonomy" id="589330"/>
    <lineage>
        <taxon>Bacteria</taxon>
        <taxon>Bacillati</taxon>
        <taxon>Actinomycetota</taxon>
        <taxon>Actinomycetes</taxon>
        <taxon>Pseudonocardiales</taxon>
        <taxon>Pseudonocardiaceae</taxon>
        <taxon>Amycolatopsis</taxon>
    </lineage>
</organism>
<feature type="region of interest" description="Disordered" evidence="1">
    <location>
        <begin position="28"/>
        <end position="62"/>
    </location>
</feature>
<gene>
    <name evidence="2" type="ORF">CFP71_21910</name>
</gene>
<evidence type="ECO:0000313" key="3">
    <source>
        <dbReference type="Proteomes" id="UP000215223"/>
    </source>
</evidence>
<dbReference type="AlphaFoldDB" id="A0A229S393"/>